<dbReference type="Proteomes" id="UP000636949">
    <property type="component" value="Unassembled WGS sequence"/>
</dbReference>
<dbReference type="AlphaFoldDB" id="A0A8J2Z3C6"/>
<protein>
    <submittedName>
        <fullName evidence="1">Uncharacterized protein</fullName>
    </submittedName>
</protein>
<sequence length="386" mass="43832">MGSLKQLIENAKNLTYTVLDHGKSRTLKFGNRNKNKNLFQSINDDMTLENLITLKDKLTAIGRGLLSIVNLDVDGVTKEEKAKIDYCKGELDRQIDILDHFESLHKSYTENLTKWDAAADGMTKEFTVCKERYAKYRENYNGLFESLFKDLVTGSLNEGDLRNKYIKKIENLHAKHDQAVHIENNTFMDFLKSIGQKIMNLFKNFCYKLSLLNPSYENRLKGAVDCVLLDKKSVDYVDKGAHEKFNINIVKEAIDTYAKIDEASRTDLGLANAILEAAKKRATTEDKNKLESLDNVDQAKEVDMGSDLKLTDYMSLIKGAEHDIKSSTPSIKKDVSHYAIKNATDKPQPEKSGIQKVIDNKAQEFLTFYIKNKELEKAPEAIVSHS</sequence>
<dbReference type="EMBL" id="BMJS01000006">
    <property type="protein sequence ID" value="GGF93447.1"/>
    <property type="molecule type" value="Genomic_DNA"/>
</dbReference>
<reference evidence="1" key="1">
    <citation type="journal article" date="2014" name="Int. J. Syst. Evol. Microbiol.">
        <title>Complete genome sequence of Corynebacterium casei LMG S-19264T (=DSM 44701T), isolated from a smear-ripened cheese.</title>
        <authorList>
            <consortium name="US DOE Joint Genome Institute (JGI-PGF)"/>
            <person name="Walter F."/>
            <person name="Albersmeier A."/>
            <person name="Kalinowski J."/>
            <person name="Ruckert C."/>
        </authorList>
    </citation>
    <scope>NUCLEOTIDE SEQUENCE</scope>
    <source>
        <strain evidence="1">CGMCC 1.15758</strain>
    </source>
</reference>
<name>A0A8J2Z3C6_9GAMM</name>
<evidence type="ECO:0000313" key="2">
    <source>
        <dbReference type="Proteomes" id="UP000636949"/>
    </source>
</evidence>
<keyword evidence="2" id="KW-1185">Reference proteome</keyword>
<evidence type="ECO:0000313" key="1">
    <source>
        <dbReference type="EMBL" id="GGF93447.1"/>
    </source>
</evidence>
<accession>A0A8J2Z3C6</accession>
<dbReference type="RefSeq" id="WP_117001836.1">
    <property type="nucleotide sequence ID" value="NZ_BMJS01000006.1"/>
</dbReference>
<proteinExistence type="predicted"/>
<comment type="caution">
    <text evidence="1">The sequence shown here is derived from an EMBL/GenBank/DDBJ whole genome shotgun (WGS) entry which is preliminary data.</text>
</comment>
<gene>
    <name evidence="1" type="ORF">GCM10010995_08250</name>
</gene>
<reference evidence="1" key="2">
    <citation type="submission" date="2020-09" db="EMBL/GenBank/DDBJ databases">
        <authorList>
            <person name="Sun Q."/>
            <person name="Zhou Y."/>
        </authorList>
    </citation>
    <scope>NUCLEOTIDE SEQUENCE</scope>
    <source>
        <strain evidence="1">CGMCC 1.15758</strain>
    </source>
</reference>
<organism evidence="1 2">
    <name type="scientific">Cysteiniphilum litorale</name>
    <dbReference type="NCBI Taxonomy" id="2056700"/>
    <lineage>
        <taxon>Bacteria</taxon>
        <taxon>Pseudomonadati</taxon>
        <taxon>Pseudomonadota</taxon>
        <taxon>Gammaproteobacteria</taxon>
        <taxon>Thiotrichales</taxon>
        <taxon>Fastidiosibacteraceae</taxon>
        <taxon>Cysteiniphilum</taxon>
    </lineage>
</organism>